<reference evidence="1" key="1">
    <citation type="journal article" date="2013" name="Environ. Microbiol.">
        <title>Seasonally variable intestinal metagenomes of the red palm weevil (Rhynchophorus ferrugineus).</title>
        <authorList>
            <person name="Jia S."/>
            <person name="Zhang X."/>
            <person name="Zhang G."/>
            <person name="Yin A."/>
            <person name="Zhang S."/>
            <person name="Li F."/>
            <person name="Wang L."/>
            <person name="Zhao D."/>
            <person name="Yun Q."/>
            <person name="Tala"/>
            <person name="Wang J."/>
            <person name="Sun G."/>
            <person name="Baabdullah M."/>
            <person name="Yu X."/>
            <person name="Hu S."/>
            <person name="Al-Mssallem I.S."/>
            <person name="Yu J."/>
        </authorList>
    </citation>
    <scope>NUCLEOTIDE SEQUENCE</scope>
</reference>
<dbReference type="InterPro" id="IPR017853">
    <property type="entry name" value="GH"/>
</dbReference>
<dbReference type="GO" id="GO:0005975">
    <property type="term" value="P:carbohydrate metabolic process"/>
    <property type="evidence" value="ECO:0007669"/>
    <property type="project" value="InterPro"/>
</dbReference>
<evidence type="ECO:0000313" key="1">
    <source>
        <dbReference type="EMBL" id="AIA94495.1"/>
    </source>
</evidence>
<accession>A0A060CMZ6</accession>
<proteinExistence type="predicted"/>
<dbReference type="Gene3D" id="3.20.20.80">
    <property type="entry name" value="Glycosidases"/>
    <property type="match status" value="1"/>
</dbReference>
<name>A0A060CMZ6_9LIST</name>
<sequence>MGVNDTKNFTPENSKITDFKVAADHYHHMKEDVALMAEMGMTMYRFSIA</sequence>
<organism evidence="1">
    <name type="scientific">uncultured Listeria sp</name>
    <dbReference type="NCBI Taxonomy" id="592375"/>
    <lineage>
        <taxon>Bacteria</taxon>
        <taxon>Bacillati</taxon>
        <taxon>Bacillota</taxon>
        <taxon>Bacilli</taxon>
        <taxon>Bacillales</taxon>
        <taxon>Listeriaceae</taxon>
        <taxon>Listeria</taxon>
        <taxon>environmental samples</taxon>
    </lineage>
</organism>
<dbReference type="EMBL" id="KF127143">
    <property type="protein sequence ID" value="AIA94495.1"/>
    <property type="molecule type" value="Genomic_DNA"/>
</dbReference>
<dbReference type="SUPFAM" id="SSF51445">
    <property type="entry name" value="(Trans)glycosidases"/>
    <property type="match status" value="1"/>
</dbReference>
<dbReference type="InterPro" id="IPR001360">
    <property type="entry name" value="Glyco_hydro_1"/>
</dbReference>
<protein>
    <submittedName>
        <fullName evidence="1">Glyco_hydro_1</fullName>
    </submittedName>
</protein>
<dbReference type="AlphaFoldDB" id="A0A060CMZ6"/>
<dbReference type="GO" id="GO:0004553">
    <property type="term" value="F:hydrolase activity, hydrolyzing O-glycosyl compounds"/>
    <property type="evidence" value="ECO:0007669"/>
    <property type="project" value="InterPro"/>
</dbReference>
<dbReference type="Pfam" id="PF00232">
    <property type="entry name" value="Glyco_hydro_1"/>
    <property type="match status" value="1"/>
</dbReference>